<evidence type="ECO:0000259" key="2">
    <source>
        <dbReference type="PROSITE" id="PS50850"/>
    </source>
</evidence>
<dbReference type="OrthoDB" id="29061at2157"/>
<keyword evidence="1" id="KW-1133">Transmembrane helix</keyword>
<evidence type="ECO:0000256" key="1">
    <source>
        <dbReference type="SAM" id="Phobius"/>
    </source>
</evidence>
<proteinExistence type="predicted"/>
<dbReference type="SUPFAM" id="SSF103473">
    <property type="entry name" value="MFS general substrate transporter"/>
    <property type="match status" value="1"/>
</dbReference>
<keyword evidence="1" id="KW-0812">Transmembrane</keyword>
<dbReference type="GeneID" id="33314318"/>
<feature type="transmembrane region" description="Helical" evidence="1">
    <location>
        <begin position="50"/>
        <end position="71"/>
    </location>
</feature>
<dbReference type="InterPro" id="IPR036259">
    <property type="entry name" value="MFS_trans_sf"/>
</dbReference>
<evidence type="ECO:0000313" key="3">
    <source>
        <dbReference type="EMBL" id="ASI14061.1"/>
    </source>
</evidence>
<name>A0A218NNL0_9ARCH</name>
<reference evidence="3 4" key="1">
    <citation type="journal article" date="2017" name="Nat. Commun.">
        <title>'ARMAN' archaea depend on association with euryarchaeal host in culture and in situ.</title>
        <authorList>
            <person name="Golyshina O."/>
            <person name="Toshchakov S."/>
            <person name="Makarova K."/>
            <person name="Gavrilov S."/>
            <person name="Korzhenkov A."/>
            <person name="La Cono V."/>
            <person name="Arcadi E."/>
            <person name="Nechitaylo T."/>
            <person name="Ferrer M."/>
            <person name="Kublanov I."/>
            <person name="Wolf Y."/>
            <person name="Yakimov M."/>
            <person name="Golyshin P."/>
            <person name="Slesarev A."/>
            <person name="Kozyavkin S."/>
        </authorList>
    </citation>
    <scope>NUCLEOTIDE SEQUENCE [LARGE SCALE GENOMIC DNA]</scope>
    <source>
        <strain evidence="3 4">Mia14</strain>
    </source>
</reference>
<dbReference type="Pfam" id="PF07690">
    <property type="entry name" value="MFS_1"/>
    <property type="match status" value="1"/>
</dbReference>
<dbReference type="RefSeq" id="WP_088820323.1">
    <property type="nucleotide sequence ID" value="NZ_CP019964.1"/>
</dbReference>
<dbReference type="PROSITE" id="PS50850">
    <property type="entry name" value="MFS"/>
    <property type="match status" value="1"/>
</dbReference>
<protein>
    <submittedName>
        <fullName evidence="3">YnfM family major facilitator superfamily permease</fullName>
    </submittedName>
</protein>
<accession>A0A218NNL0</accession>
<keyword evidence="4" id="KW-1185">Reference proteome</keyword>
<dbReference type="GO" id="GO:0005886">
    <property type="term" value="C:plasma membrane"/>
    <property type="evidence" value="ECO:0007669"/>
    <property type="project" value="TreeGrafter"/>
</dbReference>
<evidence type="ECO:0000313" key="4">
    <source>
        <dbReference type="Proteomes" id="UP000197679"/>
    </source>
</evidence>
<feature type="transmembrane region" description="Helical" evidence="1">
    <location>
        <begin position="360"/>
        <end position="384"/>
    </location>
</feature>
<dbReference type="PANTHER" id="PTHR43129:SF1">
    <property type="entry name" value="FOSMIDOMYCIN RESISTANCE PROTEIN"/>
    <property type="match status" value="1"/>
</dbReference>
<dbReference type="GO" id="GO:0022857">
    <property type="term" value="F:transmembrane transporter activity"/>
    <property type="evidence" value="ECO:0007669"/>
    <property type="project" value="InterPro"/>
</dbReference>
<feature type="transmembrane region" description="Helical" evidence="1">
    <location>
        <begin position="296"/>
        <end position="314"/>
    </location>
</feature>
<dbReference type="Proteomes" id="UP000197679">
    <property type="component" value="Chromosome"/>
</dbReference>
<dbReference type="PANTHER" id="PTHR43129">
    <property type="entry name" value="FOSMIDOMYCIN RESISTANCE PROTEIN"/>
    <property type="match status" value="1"/>
</dbReference>
<feature type="transmembrane region" description="Helical" evidence="1">
    <location>
        <begin position="149"/>
        <end position="174"/>
    </location>
</feature>
<dbReference type="Gene3D" id="1.20.1250.20">
    <property type="entry name" value="MFS general substrate transporter like domains"/>
    <property type="match status" value="2"/>
</dbReference>
<dbReference type="EMBL" id="CP019964">
    <property type="protein sequence ID" value="ASI14061.1"/>
    <property type="molecule type" value="Genomic_DNA"/>
</dbReference>
<dbReference type="AlphaFoldDB" id="A0A218NNL0"/>
<keyword evidence="1" id="KW-0472">Membrane</keyword>
<dbReference type="InterPro" id="IPR011701">
    <property type="entry name" value="MFS"/>
</dbReference>
<feature type="transmembrane region" description="Helical" evidence="1">
    <location>
        <begin position="110"/>
        <end position="129"/>
    </location>
</feature>
<dbReference type="KEGG" id="marh:Mia14_0766"/>
<feature type="transmembrane region" description="Helical" evidence="1">
    <location>
        <begin position="232"/>
        <end position="253"/>
    </location>
</feature>
<gene>
    <name evidence="3" type="ORF">Mia14_0766</name>
</gene>
<dbReference type="InterPro" id="IPR020846">
    <property type="entry name" value="MFS_dom"/>
</dbReference>
<sequence length="413" mass="44762">MEESSLPKGSFSHKEKLMSLAFTSFGHFSNDFTILLFSLLIVYYSQDYGISLAVLGAVAIIYNVLSGLLSTPIGSYADRTGQYRTLIAIGIAIIGIAVILFALSFQFSHYVLPLMLISAVVIGTGQAFYHPLGASVLRVTYEAKTSSALGINGAFGSVGRSVLPVLLVPMIILYGEFHALLFIAGYLFIVALIIFLGLDFIKPQNGSIERKSEKSSDDKLGQGGIERYERAIFILVLIVFIRAMFLTGTTTYISEYLVSRVHSDIIMSYIMAISFITAVAGQPIFGRITEIKGGKFSIIVTTVLSTIFFILFMLSGSNAILDTITYASFVFMGFTGFPVLLGYVSQIVPKKVATKSNGLVWGLGNTVGGGVGLAIMSIVLFLKITLVDTMWIMVIFGIVSCILLPLLPRKAKS</sequence>
<feature type="transmembrane region" description="Helical" evidence="1">
    <location>
        <begin position="326"/>
        <end position="348"/>
    </location>
</feature>
<feature type="domain" description="Major facilitator superfamily (MFS) profile" evidence="2">
    <location>
        <begin position="19"/>
        <end position="412"/>
    </location>
</feature>
<feature type="transmembrane region" description="Helical" evidence="1">
    <location>
        <begin position="83"/>
        <end position="104"/>
    </location>
</feature>
<organism evidence="3 4">
    <name type="scientific">Candidatus Mancarchaeum acidiphilum</name>
    <dbReference type="NCBI Taxonomy" id="1920749"/>
    <lineage>
        <taxon>Archaea</taxon>
        <taxon>Candidatus Micrarchaeota</taxon>
        <taxon>Candidatus Mancarchaeum</taxon>
    </lineage>
</organism>
<feature type="transmembrane region" description="Helical" evidence="1">
    <location>
        <begin position="390"/>
        <end position="407"/>
    </location>
</feature>
<feature type="transmembrane region" description="Helical" evidence="1">
    <location>
        <begin position="265"/>
        <end position="284"/>
    </location>
</feature>
<feature type="transmembrane region" description="Helical" evidence="1">
    <location>
        <begin position="180"/>
        <end position="201"/>
    </location>
</feature>
<feature type="transmembrane region" description="Helical" evidence="1">
    <location>
        <begin position="20"/>
        <end position="44"/>
    </location>
</feature>